<feature type="transmembrane region" description="Helical" evidence="1">
    <location>
        <begin position="141"/>
        <end position="160"/>
    </location>
</feature>
<dbReference type="EMBL" id="CP101497">
    <property type="protein sequence ID" value="UTT63053.1"/>
    <property type="molecule type" value="Genomic_DNA"/>
</dbReference>
<evidence type="ECO:0000313" key="2">
    <source>
        <dbReference type="EMBL" id="UTT63053.1"/>
    </source>
</evidence>
<feature type="transmembrane region" description="Helical" evidence="1">
    <location>
        <begin position="376"/>
        <end position="394"/>
    </location>
</feature>
<organism evidence="2 3">
    <name type="scientific">Microcella humidisoli</name>
    <dbReference type="NCBI Taxonomy" id="2963406"/>
    <lineage>
        <taxon>Bacteria</taxon>
        <taxon>Bacillati</taxon>
        <taxon>Actinomycetota</taxon>
        <taxon>Actinomycetes</taxon>
        <taxon>Micrococcales</taxon>
        <taxon>Microbacteriaceae</taxon>
        <taxon>Microcella</taxon>
    </lineage>
</organism>
<proteinExistence type="predicted"/>
<gene>
    <name evidence="2" type="ORF">NNL39_02780</name>
</gene>
<dbReference type="RefSeq" id="WP_255160186.1">
    <property type="nucleotide sequence ID" value="NZ_CP101497.1"/>
</dbReference>
<keyword evidence="1" id="KW-0472">Membrane</keyword>
<keyword evidence="1" id="KW-1133">Transmembrane helix</keyword>
<feature type="transmembrane region" description="Helical" evidence="1">
    <location>
        <begin position="348"/>
        <end position="369"/>
    </location>
</feature>
<keyword evidence="3" id="KW-1185">Reference proteome</keyword>
<dbReference type="Proteomes" id="UP001060039">
    <property type="component" value="Chromosome"/>
</dbReference>
<accession>A0ABY5FXL5</accession>
<name>A0ABY5FXL5_9MICO</name>
<feature type="transmembrane region" description="Helical" evidence="1">
    <location>
        <begin position="400"/>
        <end position="416"/>
    </location>
</feature>
<feature type="transmembrane region" description="Helical" evidence="1">
    <location>
        <begin position="105"/>
        <end position="129"/>
    </location>
</feature>
<protein>
    <submittedName>
        <fullName evidence="2">Uncharacterized protein</fullName>
    </submittedName>
</protein>
<feature type="transmembrane region" description="Helical" evidence="1">
    <location>
        <begin position="265"/>
        <end position="284"/>
    </location>
</feature>
<evidence type="ECO:0000256" key="1">
    <source>
        <dbReference type="SAM" id="Phobius"/>
    </source>
</evidence>
<reference evidence="2" key="1">
    <citation type="submission" date="2022-07" db="EMBL/GenBank/DDBJ databases">
        <title>Taxonomic analysis of Microcella humidisoli nov. sp., isolated from riverside soil.</title>
        <authorList>
            <person name="Molina K.M."/>
            <person name="Kim S.B."/>
        </authorList>
    </citation>
    <scope>NUCLEOTIDE SEQUENCE</scope>
    <source>
        <strain evidence="2">MMS21-STM10</strain>
    </source>
</reference>
<feature type="transmembrane region" description="Helical" evidence="1">
    <location>
        <begin position="290"/>
        <end position="311"/>
    </location>
</feature>
<feature type="transmembrane region" description="Helical" evidence="1">
    <location>
        <begin position="75"/>
        <end position="93"/>
    </location>
</feature>
<sequence length="421" mass="42833">MTTPTPEPVRPPLLPTPVVVLWFAALVSWASGQALAVLGVFEIPDPFSASGDGTTPVVDEQLLALAQQVAALQSLPTTIAIVLGAIGLGMLYNRRGFDPLTRTPAVSAVVMAIASAIAAVGVLALLTIGPERPIGIVDVQVGAVVAITTAAASASAVVLIRPYVDPMVAHVWAGIAGAGLALPFMIAGISPALVMAGAIGLGIVDRVRGARIEREVEFRKQLEAEYAAEHGDGGRGIGVSGLPGMPPLPRAPRPQRPWSEGERRLSIWLGVLAVAVVALAWTAGSAAAEAGLLVAGQGFALASLGAVPLLVQVTVLARVATSLREALAVASGLLIAASAAMATAPVPIVIVSAITLQSLALAIITGLIARRAAGMRLGSVVMLAMTAAIVWWLIVLPSGALLLAFVAVATTILALRRKVRS</sequence>
<feature type="transmembrane region" description="Helical" evidence="1">
    <location>
        <begin position="20"/>
        <end position="41"/>
    </location>
</feature>
<keyword evidence="1" id="KW-0812">Transmembrane</keyword>
<evidence type="ECO:0000313" key="3">
    <source>
        <dbReference type="Proteomes" id="UP001060039"/>
    </source>
</evidence>
<feature type="transmembrane region" description="Helical" evidence="1">
    <location>
        <begin position="180"/>
        <end position="204"/>
    </location>
</feature>
<feature type="transmembrane region" description="Helical" evidence="1">
    <location>
        <begin position="323"/>
        <end position="342"/>
    </location>
</feature>